<dbReference type="Pfam" id="PF09350">
    <property type="entry name" value="DJC28_CD"/>
    <property type="match status" value="1"/>
</dbReference>
<dbReference type="EMBL" id="QNQT01000004">
    <property type="protein sequence ID" value="RDU36821.1"/>
    <property type="molecule type" value="Genomic_DNA"/>
</dbReference>
<evidence type="ECO:0000313" key="3">
    <source>
        <dbReference type="Proteomes" id="UP000257144"/>
    </source>
</evidence>
<dbReference type="Proteomes" id="UP000257144">
    <property type="component" value="Unassembled WGS sequence"/>
</dbReference>
<keyword evidence="3" id="KW-1185">Reference proteome</keyword>
<dbReference type="OrthoDB" id="9798476at2"/>
<proteinExistence type="predicted"/>
<name>A0A3D8GRB8_9BACI</name>
<dbReference type="PANTHER" id="PTHR39158">
    <property type="entry name" value="OS08G0560600 PROTEIN"/>
    <property type="match status" value="1"/>
</dbReference>
<reference evidence="2 3" key="1">
    <citation type="submission" date="2018-07" db="EMBL/GenBank/DDBJ databases">
        <title>Bacillus sp. YLB-04 draft genome sequence.</title>
        <authorList>
            <person name="Yu L."/>
            <person name="Tang X."/>
        </authorList>
    </citation>
    <scope>NUCLEOTIDE SEQUENCE [LARGE SCALE GENOMIC DNA]</scope>
    <source>
        <strain evidence="2 3">YLB-04</strain>
    </source>
</reference>
<dbReference type="AlphaFoldDB" id="A0A3D8GRB8"/>
<dbReference type="RefSeq" id="WP_115452294.1">
    <property type="nucleotide sequence ID" value="NZ_QNQT01000004.1"/>
</dbReference>
<protein>
    <submittedName>
        <fullName evidence="2">DUF1992 domain-containing protein</fullName>
    </submittedName>
</protein>
<sequence>MDYFQIISEDRIKKAYDDGEFENLPGFGKPLPPDDLAGIPDELRMAYRILKNGGYTEEAKTLRQEMVSLESMIAQCTDDSERASMQKKLNQKLLRYNSLMAKRGAKTNSSVFKNYGEKVLRKLT</sequence>
<accession>A0A3D8GRB8</accession>
<evidence type="ECO:0000259" key="1">
    <source>
        <dbReference type="Pfam" id="PF09350"/>
    </source>
</evidence>
<evidence type="ECO:0000313" key="2">
    <source>
        <dbReference type="EMBL" id="RDU36821.1"/>
    </source>
</evidence>
<dbReference type="InterPro" id="IPR018961">
    <property type="entry name" value="DnaJ_homolog_subfam-C_membr-28"/>
</dbReference>
<dbReference type="PANTHER" id="PTHR39158:SF1">
    <property type="entry name" value="DNAJ HOMOLOG SUBFAMILY C MEMBER 28"/>
    <property type="match status" value="1"/>
</dbReference>
<feature type="domain" description="DnaJ homologue subfamily C member 28 conserved" evidence="1">
    <location>
        <begin position="8"/>
        <end position="73"/>
    </location>
</feature>
<comment type="caution">
    <text evidence="2">The sequence shown here is derived from an EMBL/GenBank/DDBJ whole genome shotgun (WGS) entry which is preliminary data.</text>
</comment>
<dbReference type="InterPro" id="IPR052573">
    <property type="entry name" value="DnaJ_C_subfamily_28"/>
</dbReference>
<gene>
    <name evidence="2" type="ORF">DRW41_12290</name>
</gene>
<organism evidence="2 3">
    <name type="scientific">Neobacillus piezotolerans</name>
    <dbReference type="NCBI Taxonomy" id="2259171"/>
    <lineage>
        <taxon>Bacteria</taxon>
        <taxon>Bacillati</taxon>
        <taxon>Bacillota</taxon>
        <taxon>Bacilli</taxon>
        <taxon>Bacillales</taxon>
        <taxon>Bacillaceae</taxon>
        <taxon>Neobacillus</taxon>
    </lineage>
</organism>